<dbReference type="Pfam" id="PF13683">
    <property type="entry name" value="rve_3"/>
    <property type="match status" value="1"/>
</dbReference>
<evidence type="ECO:0000313" key="3">
    <source>
        <dbReference type="Proteomes" id="UP000229176"/>
    </source>
</evidence>
<proteinExistence type="predicted"/>
<dbReference type="InterPro" id="IPR036397">
    <property type="entry name" value="RNaseH_sf"/>
</dbReference>
<dbReference type="EMBL" id="PCTI01000057">
    <property type="protein sequence ID" value="PIP68701.1"/>
    <property type="molecule type" value="Genomic_DNA"/>
</dbReference>
<feature type="non-terminal residue" evidence="2">
    <location>
        <position position="154"/>
    </location>
</feature>
<dbReference type="Proteomes" id="UP000229176">
    <property type="component" value="Unassembled WGS sequence"/>
</dbReference>
<accession>A0A2H0CFY7</accession>
<gene>
    <name evidence="2" type="ORF">COW91_03370</name>
</gene>
<dbReference type="PANTHER" id="PTHR47515:SF1">
    <property type="entry name" value="BLR2054 PROTEIN"/>
    <property type="match status" value="1"/>
</dbReference>
<dbReference type="PROSITE" id="PS50994">
    <property type="entry name" value="INTEGRASE"/>
    <property type="match status" value="1"/>
</dbReference>
<reference evidence="2 3" key="1">
    <citation type="submission" date="2017-09" db="EMBL/GenBank/DDBJ databases">
        <title>Depth-based differentiation of microbial function through sediment-hosted aquifers and enrichment of novel symbionts in the deep terrestrial subsurface.</title>
        <authorList>
            <person name="Probst A.J."/>
            <person name="Ladd B."/>
            <person name="Jarett J.K."/>
            <person name="Geller-Mcgrath D.E."/>
            <person name="Sieber C.M."/>
            <person name="Emerson J.B."/>
            <person name="Anantharaman K."/>
            <person name="Thomas B.C."/>
            <person name="Malmstrom R."/>
            <person name="Stieglmeier M."/>
            <person name="Klingl A."/>
            <person name="Woyke T."/>
            <person name="Ryan C.M."/>
            <person name="Banfield J.F."/>
        </authorList>
    </citation>
    <scope>NUCLEOTIDE SEQUENCE [LARGE SCALE GENOMIC DNA]</scope>
    <source>
        <strain evidence="2">CG22_combo_CG10-13_8_21_14_all_32_8</strain>
    </source>
</reference>
<dbReference type="PANTHER" id="PTHR47515">
    <property type="entry name" value="LOW CALCIUM RESPONSE LOCUS PROTEIN T"/>
    <property type="match status" value="1"/>
</dbReference>
<dbReference type="Gene3D" id="3.30.420.10">
    <property type="entry name" value="Ribonuclease H-like superfamily/Ribonuclease H"/>
    <property type="match status" value="1"/>
</dbReference>
<dbReference type="SUPFAM" id="SSF53098">
    <property type="entry name" value="Ribonuclease H-like"/>
    <property type="match status" value="1"/>
</dbReference>
<dbReference type="AlphaFoldDB" id="A0A2H0CFY7"/>
<dbReference type="GO" id="GO:0015074">
    <property type="term" value="P:DNA integration"/>
    <property type="evidence" value="ECO:0007669"/>
    <property type="project" value="InterPro"/>
</dbReference>
<organism evidence="2 3">
    <name type="scientific">Candidatus Nomurabacteria bacterium CG22_combo_CG10-13_8_21_14_all_32_8</name>
    <dbReference type="NCBI Taxonomy" id="1974732"/>
    <lineage>
        <taxon>Bacteria</taxon>
        <taxon>Candidatus Nomuraibacteriota</taxon>
    </lineage>
</organism>
<dbReference type="InterPro" id="IPR012337">
    <property type="entry name" value="RNaseH-like_sf"/>
</dbReference>
<dbReference type="InterPro" id="IPR001584">
    <property type="entry name" value="Integrase_cat-core"/>
</dbReference>
<sequence>MKRYILTATDTEKHTAFAACYTNHGSNSASDFLKKCVAVLPNCPKAVQTDNGSEFALHFDQACNSLSLERFHTYPRSPKMNAHVERFNRTLDEEFLKYHRALLRDDVVVFNDALVDWLLWYNGERPHHSLSLLSPFQYIFNSLSATECQMWWTN</sequence>
<evidence type="ECO:0000313" key="2">
    <source>
        <dbReference type="EMBL" id="PIP68701.1"/>
    </source>
</evidence>
<evidence type="ECO:0000259" key="1">
    <source>
        <dbReference type="PROSITE" id="PS50994"/>
    </source>
</evidence>
<feature type="domain" description="Integrase catalytic" evidence="1">
    <location>
        <begin position="1"/>
        <end position="143"/>
    </location>
</feature>
<protein>
    <submittedName>
        <fullName evidence="2">IS481 family transposase</fullName>
    </submittedName>
</protein>
<comment type="caution">
    <text evidence="2">The sequence shown here is derived from an EMBL/GenBank/DDBJ whole genome shotgun (WGS) entry which is preliminary data.</text>
</comment>
<name>A0A2H0CFY7_9BACT</name>
<dbReference type="GO" id="GO:0003676">
    <property type="term" value="F:nucleic acid binding"/>
    <property type="evidence" value="ECO:0007669"/>
    <property type="project" value="InterPro"/>
</dbReference>